<feature type="region of interest" description="Disordered" evidence="1">
    <location>
        <begin position="70"/>
        <end position="96"/>
    </location>
</feature>
<sequence length="132" mass="13480">MGRGLGAAPTSSATPAATRGARRDGGGLTEMTRAADAAIGETFPDVRFVTGVLADPNLETGELRYVTPGIRHPSSCGPGGRCGGRSGSPTGADHHDAVVAGGADREMHGARCDLEWPAVPRGTAGRVARQYR</sequence>
<evidence type="ECO:0000259" key="2">
    <source>
        <dbReference type="Pfam" id="PF07228"/>
    </source>
</evidence>
<proteinExistence type="predicted"/>
<dbReference type="EMBL" id="BOMV01000105">
    <property type="protein sequence ID" value="GIF01506.1"/>
    <property type="molecule type" value="Genomic_DNA"/>
</dbReference>
<evidence type="ECO:0000256" key="1">
    <source>
        <dbReference type="SAM" id="MobiDB-lite"/>
    </source>
</evidence>
<dbReference type="AlphaFoldDB" id="A0A919K5Z3"/>
<organism evidence="3 4">
    <name type="scientific">Paractinoplanes rishiriensis</name>
    <dbReference type="NCBI Taxonomy" id="1050105"/>
    <lineage>
        <taxon>Bacteria</taxon>
        <taxon>Bacillati</taxon>
        <taxon>Actinomycetota</taxon>
        <taxon>Actinomycetes</taxon>
        <taxon>Micromonosporales</taxon>
        <taxon>Micromonosporaceae</taxon>
        <taxon>Paractinoplanes</taxon>
    </lineage>
</organism>
<comment type="caution">
    <text evidence="3">The sequence shown here is derived from an EMBL/GenBank/DDBJ whole genome shotgun (WGS) entry which is preliminary data.</text>
</comment>
<evidence type="ECO:0000313" key="3">
    <source>
        <dbReference type="EMBL" id="GIF01506.1"/>
    </source>
</evidence>
<feature type="compositionally biased region" description="Gly residues" evidence="1">
    <location>
        <begin position="77"/>
        <end position="86"/>
    </location>
</feature>
<evidence type="ECO:0000313" key="4">
    <source>
        <dbReference type="Proteomes" id="UP000636960"/>
    </source>
</evidence>
<keyword evidence="4" id="KW-1185">Reference proteome</keyword>
<protein>
    <recommendedName>
        <fullName evidence="2">PPM-type phosphatase domain-containing protein</fullName>
    </recommendedName>
</protein>
<dbReference type="InterPro" id="IPR001932">
    <property type="entry name" value="PPM-type_phosphatase-like_dom"/>
</dbReference>
<dbReference type="RefSeq" id="WP_203790289.1">
    <property type="nucleotide sequence ID" value="NZ_BOMV01000105.1"/>
</dbReference>
<gene>
    <name evidence="3" type="ORF">Ari01nite_89700</name>
</gene>
<dbReference type="Proteomes" id="UP000636960">
    <property type="component" value="Unassembled WGS sequence"/>
</dbReference>
<name>A0A919K5Z3_9ACTN</name>
<dbReference type="Pfam" id="PF07228">
    <property type="entry name" value="SpoIIE"/>
    <property type="match status" value="1"/>
</dbReference>
<reference evidence="3" key="1">
    <citation type="submission" date="2021-01" db="EMBL/GenBank/DDBJ databases">
        <title>Whole genome shotgun sequence of Actinoplanes rishiriensis NBRC 108556.</title>
        <authorList>
            <person name="Komaki H."/>
            <person name="Tamura T."/>
        </authorList>
    </citation>
    <scope>NUCLEOTIDE SEQUENCE</scope>
    <source>
        <strain evidence="3">NBRC 108556</strain>
    </source>
</reference>
<accession>A0A919K5Z3</accession>
<feature type="region of interest" description="Disordered" evidence="1">
    <location>
        <begin position="1"/>
        <end position="33"/>
    </location>
</feature>
<feature type="compositionally biased region" description="Low complexity" evidence="1">
    <location>
        <begin position="1"/>
        <end position="19"/>
    </location>
</feature>
<feature type="domain" description="PPM-type phosphatase" evidence="2">
    <location>
        <begin position="1"/>
        <end position="72"/>
    </location>
</feature>